<accession>A0ABD6VTW8</accession>
<protein>
    <recommendedName>
        <fullName evidence="3">Integrase</fullName>
    </recommendedName>
</protein>
<name>A0ABD6VTW8_9GAMM</name>
<dbReference type="AlphaFoldDB" id="A0ABD6VTW8"/>
<reference evidence="1 2" key="1">
    <citation type="submission" date="2017-01" db="EMBL/GenBank/DDBJ databases">
        <title>Comparative Genomics of 38 Pectobacterium strains comprising three species revealed the characteristics of Pectobacterium carotovorum.</title>
        <authorList>
            <person name="Xie H."/>
            <person name="Ma Y."/>
            <person name="Li X."/>
        </authorList>
    </citation>
    <scope>NUCLEOTIDE SEQUENCE [LARGE SCALE GENOMIC DNA]</scope>
    <source>
        <strain evidence="1 2">Q142</strain>
    </source>
</reference>
<evidence type="ECO:0000313" key="1">
    <source>
        <dbReference type="EMBL" id="POE28513.1"/>
    </source>
</evidence>
<organism evidence="1 2">
    <name type="scientific">Pectobacterium odoriferum</name>
    <dbReference type="NCBI Taxonomy" id="78398"/>
    <lineage>
        <taxon>Bacteria</taxon>
        <taxon>Pseudomonadati</taxon>
        <taxon>Pseudomonadota</taxon>
        <taxon>Gammaproteobacteria</taxon>
        <taxon>Enterobacterales</taxon>
        <taxon>Pectobacteriaceae</taxon>
        <taxon>Pectobacterium</taxon>
    </lineage>
</organism>
<dbReference type="EMBL" id="MTAO01000002">
    <property type="protein sequence ID" value="POE28513.1"/>
    <property type="molecule type" value="Genomic_DNA"/>
</dbReference>
<dbReference type="RefSeq" id="WP_103161992.1">
    <property type="nucleotide sequence ID" value="NZ_MTAH01000001.1"/>
</dbReference>
<comment type="caution">
    <text evidence="1">The sequence shown here is derived from an EMBL/GenBank/DDBJ whole genome shotgun (WGS) entry which is preliminary data.</text>
</comment>
<proteinExistence type="predicted"/>
<sequence>MNDIEYGQVTNREEKRMEMQRVWEGYVDEEALMKIKKATHAPKTIVYSARLPIFIRLIPS</sequence>
<evidence type="ECO:0008006" key="3">
    <source>
        <dbReference type="Google" id="ProtNLM"/>
    </source>
</evidence>
<gene>
    <name evidence="1" type="ORF">BV926_05480</name>
</gene>
<evidence type="ECO:0000313" key="2">
    <source>
        <dbReference type="Proteomes" id="UP000237274"/>
    </source>
</evidence>
<dbReference type="Proteomes" id="UP000237274">
    <property type="component" value="Unassembled WGS sequence"/>
</dbReference>